<evidence type="ECO:0000313" key="3">
    <source>
        <dbReference type="EMBL" id="TWU59864.1"/>
    </source>
</evidence>
<dbReference type="Gene3D" id="3.40.50.1580">
    <property type="entry name" value="Nucleoside phosphorylase domain"/>
    <property type="match status" value="1"/>
</dbReference>
<dbReference type="GO" id="GO:0009234">
    <property type="term" value="P:menaquinone biosynthetic process"/>
    <property type="evidence" value="ECO:0007669"/>
    <property type="project" value="UniProtKB-UniRule"/>
</dbReference>
<dbReference type="NCBIfam" id="TIGR03664">
    <property type="entry name" value="fut_nucase"/>
    <property type="match status" value="1"/>
</dbReference>
<evidence type="ECO:0000259" key="2">
    <source>
        <dbReference type="Pfam" id="PF01048"/>
    </source>
</evidence>
<keyword evidence="3" id="KW-0326">Glycosidase</keyword>
<dbReference type="PANTHER" id="PTHR46832:SF2">
    <property type="entry name" value="FUTALOSINE HYDROLASE"/>
    <property type="match status" value="1"/>
</dbReference>
<dbReference type="EC" id="3.2.2.26" evidence="1"/>
<dbReference type="GO" id="GO:0005829">
    <property type="term" value="C:cytosol"/>
    <property type="evidence" value="ECO:0007669"/>
    <property type="project" value="TreeGrafter"/>
</dbReference>
<protein>
    <recommendedName>
        <fullName evidence="1">Futalosine hydrolase</fullName>
        <ecNumber evidence="1">3.2.2.26</ecNumber>
    </recommendedName>
</protein>
<dbReference type="RefSeq" id="WP_186775259.1">
    <property type="nucleotide sequence ID" value="NZ_SJPW01000001.1"/>
</dbReference>
<dbReference type="GO" id="GO:0008930">
    <property type="term" value="F:methylthioadenosine nucleosidase activity"/>
    <property type="evidence" value="ECO:0007669"/>
    <property type="project" value="TreeGrafter"/>
</dbReference>
<reference evidence="3 4" key="1">
    <citation type="submission" date="2019-02" db="EMBL/GenBank/DDBJ databases">
        <title>Deep-cultivation of Planctomycetes and their phenomic and genomic characterization uncovers novel biology.</title>
        <authorList>
            <person name="Wiegand S."/>
            <person name="Jogler M."/>
            <person name="Boedeker C."/>
            <person name="Pinto D."/>
            <person name="Vollmers J."/>
            <person name="Rivas-Marin E."/>
            <person name="Kohn T."/>
            <person name="Peeters S.H."/>
            <person name="Heuer A."/>
            <person name="Rast P."/>
            <person name="Oberbeckmann S."/>
            <person name="Bunk B."/>
            <person name="Jeske O."/>
            <person name="Meyerdierks A."/>
            <person name="Storesund J.E."/>
            <person name="Kallscheuer N."/>
            <person name="Luecker S."/>
            <person name="Lage O.M."/>
            <person name="Pohl T."/>
            <person name="Merkel B.J."/>
            <person name="Hornburger P."/>
            <person name="Mueller R.-W."/>
            <person name="Bruemmer F."/>
            <person name="Labrenz M."/>
            <person name="Spormann A.M."/>
            <person name="Op Den Camp H."/>
            <person name="Overmann J."/>
            <person name="Amann R."/>
            <person name="Jetten M.S.M."/>
            <person name="Mascher T."/>
            <person name="Medema M.H."/>
            <person name="Devos D.P."/>
            <person name="Kaster A.-K."/>
            <person name="Ovreas L."/>
            <person name="Rohde M."/>
            <person name="Galperin M.Y."/>
            <person name="Jogler C."/>
        </authorList>
    </citation>
    <scope>NUCLEOTIDE SEQUENCE [LARGE SCALE GENOMIC DNA]</scope>
    <source>
        <strain evidence="3 4">Poly51</strain>
    </source>
</reference>
<dbReference type="InterPro" id="IPR035994">
    <property type="entry name" value="Nucleoside_phosphorylase_sf"/>
</dbReference>
<dbReference type="AlphaFoldDB" id="A0A5C6FJG9"/>
<keyword evidence="4" id="KW-1185">Reference proteome</keyword>
<organism evidence="3 4">
    <name type="scientific">Rubripirellula tenax</name>
    <dbReference type="NCBI Taxonomy" id="2528015"/>
    <lineage>
        <taxon>Bacteria</taxon>
        <taxon>Pseudomonadati</taxon>
        <taxon>Planctomycetota</taxon>
        <taxon>Planctomycetia</taxon>
        <taxon>Pirellulales</taxon>
        <taxon>Pirellulaceae</taxon>
        <taxon>Rubripirellula</taxon>
    </lineage>
</organism>
<dbReference type="SUPFAM" id="SSF53167">
    <property type="entry name" value="Purine and uridine phosphorylases"/>
    <property type="match status" value="1"/>
</dbReference>
<sequence length="223" mass="23964">MADLILVPTQIELDPIREMLEHDVVDQPYAFQLCGFGPIASAARTAALIARYHPDRVLLIGIAGTFDPVLHPVGTSCRFDEVVCDGVGVGVGDNFISAGEMGWNHFGSEYQRPRISDLLPLVSTFVNDVPCAGQLLTSPAASASHDDADRRRRRYPKAIAEDMEGFGVATACALAGVSLQIVRGISNIVGDRVHANWRIDDALTAAASMAACLIRRPWIPSIA</sequence>
<dbReference type="EMBL" id="SJPW01000001">
    <property type="protein sequence ID" value="TWU59864.1"/>
    <property type="molecule type" value="Genomic_DNA"/>
</dbReference>
<gene>
    <name evidence="3" type="primary">mqnB</name>
    <name evidence="3" type="ORF">Poly51_01370</name>
</gene>
<dbReference type="Proteomes" id="UP000318288">
    <property type="component" value="Unassembled WGS sequence"/>
</dbReference>
<comment type="caution">
    <text evidence="3">The sequence shown here is derived from an EMBL/GenBank/DDBJ whole genome shotgun (WGS) entry which is preliminary data.</text>
</comment>
<dbReference type="GO" id="GO:0009116">
    <property type="term" value="P:nucleoside metabolic process"/>
    <property type="evidence" value="ECO:0007669"/>
    <property type="project" value="InterPro"/>
</dbReference>
<keyword evidence="3" id="KW-0378">Hydrolase</keyword>
<evidence type="ECO:0000313" key="4">
    <source>
        <dbReference type="Proteomes" id="UP000318288"/>
    </source>
</evidence>
<accession>A0A5C6FJG9</accession>
<feature type="domain" description="Nucleoside phosphorylase" evidence="2">
    <location>
        <begin position="32"/>
        <end position="210"/>
    </location>
</feature>
<proteinExistence type="predicted"/>
<evidence type="ECO:0000256" key="1">
    <source>
        <dbReference type="NCBIfam" id="TIGR03664"/>
    </source>
</evidence>
<dbReference type="GO" id="GO:0019284">
    <property type="term" value="P:L-methionine salvage from S-adenosylmethionine"/>
    <property type="evidence" value="ECO:0007669"/>
    <property type="project" value="TreeGrafter"/>
</dbReference>
<dbReference type="GO" id="GO:0008782">
    <property type="term" value="F:adenosylhomocysteine nucleosidase activity"/>
    <property type="evidence" value="ECO:0007669"/>
    <property type="project" value="TreeGrafter"/>
</dbReference>
<dbReference type="InterPro" id="IPR019963">
    <property type="entry name" value="FL_hydrolase_MqnB"/>
</dbReference>
<dbReference type="InterPro" id="IPR000845">
    <property type="entry name" value="Nucleoside_phosphorylase_d"/>
</dbReference>
<name>A0A5C6FJG9_9BACT</name>
<dbReference type="PANTHER" id="PTHR46832">
    <property type="entry name" value="5'-METHYLTHIOADENOSINE/S-ADENOSYLHOMOCYSTEINE NUCLEOSIDASE"/>
    <property type="match status" value="1"/>
</dbReference>
<dbReference type="Pfam" id="PF01048">
    <property type="entry name" value="PNP_UDP_1"/>
    <property type="match status" value="1"/>
</dbReference>